<proteinExistence type="inferred from homology"/>
<gene>
    <name evidence="9" type="primary">secF</name>
    <name evidence="11" type="ORF">UW26_C0012G0014</name>
</gene>
<dbReference type="GO" id="GO:0005886">
    <property type="term" value="C:plasma membrane"/>
    <property type="evidence" value="ECO:0007669"/>
    <property type="project" value="UniProtKB-SubCell"/>
</dbReference>
<dbReference type="Gene3D" id="1.20.1640.10">
    <property type="entry name" value="Multidrug efflux transporter AcrB transmembrane domain"/>
    <property type="match status" value="1"/>
</dbReference>
<keyword evidence="7 9" id="KW-0811">Translocation</keyword>
<evidence type="ECO:0000259" key="10">
    <source>
        <dbReference type="Pfam" id="PF02355"/>
    </source>
</evidence>
<dbReference type="NCBIfam" id="TIGR00966">
    <property type="entry name" value="transloc_SecF"/>
    <property type="match status" value="1"/>
</dbReference>
<protein>
    <recommendedName>
        <fullName evidence="9">Protein-export membrane protein SecF</fullName>
    </recommendedName>
</protein>
<feature type="transmembrane region" description="Helical" evidence="9">
    <location>
        <begin position="250"/>
        <end position="277"/>
    </location>
</feature>
<evidence type="ECO:0000256" key="9">
    <source>
        <dbReference type="HAMAP-Rule" id="MF_01464"/>
    </source>
</evidence>
<dbReference type="InterPro" id="IPR048634">
    <property type="entry name" value="SecD_SecF_C"/>
</dbReference>
<evidence type="ECO:0000256" key="1">
    <source>
        <dbReference type="ARBA" id="ARBA00004651"/>
    </source>
</evidence>
<dbReference type="PRINTS" id="PR01755">
    <property type="entry name" value="SECFTRNLCASE"/>
</dbReference>
<feature type="transmembrane region" description="Helical" evidence="9">
    <location>
        <begin position="145"/>
        <end position="169"/>
    </location>
</feature>
<dbReference type="EMBL" id="LCHQ01000012">
    <property type="protein sequence ID" value="KKT38799.1"/>
    <property type="molecule type" value="Genomic_DNA"/>
</dbReference>
<dbReference type="Pfam" id="PF07549">
    <property type="entry name" value="Sec_GG"/>
    <property type="match status" value="1"/>
</dbReference>
<evidence type="ECO:0000256" key="6">
    <source>
        <dbReference type="ARBA" id="ARBA00022989"/>
    </source>
</evidence>
<dbReference type="InterPro" id="IPR022645">
    <property type="entry name" value="SecD/SecF_bac"/>
</dbReference>
<comment type="subunit">
    <text evidence="9">Forms a complex with SecD. Part of the essential Sec protein translocation apparatus which comprises SecA, SecYEG and auxiliary proteins SecDF. Other proteins may also be involved.</text>
</comment>
<feature type="domain" description="Protein export membrane protein SecD/SecF C-terminal" evidence="10">
    <location>
        <begin position="90"/>
        <end position="279"/>
    </location>
</feature>
<dbReference type="InterPro" id="IPR005665">
    <property type="entry name" value="SecF_bac"/>
</dbReference>
<dbReference type="Pfam" id="PF02355">
    <property type="entry name" value="SecD_SecF_C"/>
    <property type="match status" value="1"/>
</dbReference>
<comment type="caution">
    <text evidence="11">The sequence shown here is derived from an EMBL/GenBank/DDBJ whole genome shotgun (WGS) entry which is preliminary data.</text>
</comment>
<evidence type="ECO:0000256" key="7">
    <source>
        <dbReference type="ARBA" id="ARBA00023010"/>
    </source>
</evidence>
<organism evidence="11 12">
    <name type="scientific">Candidatus Collierbacteria bacterium GW2011_GWF1_44_12</name>
    <dbReference type="NCBI Taxonomy" id="1618402"/>
    <lineage>
        <taxon>Bacteria</taxon>
        <taxon>Candidatus Collieribacteriota</taxon>
    </lineage>
</organism>
<evidence type="ECO:0000256" key="5">
    <source>
        <dbReference type="ARBA" id="ARBA00022927"/>
    </source>
</evidence>
<comment type="function">
    <text evidence="9">Part of the Sec protein translocase complex. Interacts with the SecYEG preprotein conducting channel. SecDF uses the proton motive force (PMF) to complete protein translocation after the ATP-dependent function of SecA.</text>
</comment>
<keyword evidence="8 9" id="KW-0472">Membrane</keyword>
<evidence type="ECO:0000256" key="3">
    <source>
        <dbReference type="ARBA" id="ARBA00022475"/>
    </source>
</evidence>
<dbReference type="HAMAP" id="MF_01464_B">
    <property type="entry name" value="SecF_B"/>
    <property type="match status" value="1"/>
</dbReference>
<dbReference type="PANTHER" id="PTHR30081">
    <property type="entry name" value="PROTEIN-EXPORT MEMBRANE PROTEIN SEC"/>
    <property type="match status" value="1"/>
</dbReference>
<keyword evidence="6 9" id="KW-1133">Transmembrane helix</keyword>
<keyword evidence="3 9" id="KW-1003">Cell membrane</keyword>
<evidence type="ECO:0000313" key="12">
    <source>
        <dbReference type="Proteomes" id="UP000034097"/>
    </source>
</evidence>
<evidence type="ECO:0000313" key="11">
    <source>
        <dbReference type="EMBL" id="KKT38799.1"/>
    </source>
</evidence>
<sequence length="285" mass="31488">MNWMKLTPIYFLISALVIIPGLFSLARYGLKLSIEFTGGTRLTLTQVQSDSETILAAFKDYSPNVENRSDTSITLKMKTIDQPLAQKQIESLKEENSEITLTDFETIGPALGQETLKKTLNALLLASVLLLAYISFAFKQIKYGVCAVLAMFHDTAVLLGSFSLLGHFAGIEVDLLFVTAVLTILSFSVHDTIVVYDRIRELNKKTKGVTYIELINRAVTETMARSLNNSLTIIFMLLAMFLLGGQSTKYFSLALLIGTITGTYSSTFTAAPLLVAWEKLPFGKK</sequence>
<reference evidence="11 12" key="1">
    <citation type="journal article" date="2015" name="Nature">
        <title>rRNA introns, odd ribosomes, and small enigmatic genomes across a large radiation of phyla.</title>
        <authorList>
            <person name="Brown C.T."/>
            <person name="Hug L.A."/>
            <person name="Thomas B.C."/>
            <person name="Sharon I."/>
            <person name="Castelle C.J."/>
            <person name="Singh A."/>
            <person name="Wilkins M.J."/>
            <person name="Williams K.H."/>
            <person name="Banfield J.F."/>
        </authorList>
    </citation>
    <scope>NUCLEOTIDE SEQUENCE [LARGE SCALE GENOMIC DNA]</scope>
</reference>
<dbReference type="GO" id="GO:0065002">
    <property type="term" value="P:intracellular protein transmembrane transport"/>
    <property type="evidence" value="ECO:0007669"/>
    <property type="project" value="UniProtKB-UniRule"/>
</dbReference>
<feature type="transmembrane region" description="Helical" evidence="9">
    <location>
        <begin position="227"/>
        <end position="244"/>
    </location>
</feature>
<evidence type="ECO:0000256" key="2">
    <source>
        <dbReference type="ARBA" id="ARBA00022448"/>
    </source>
</evidence>
<dbReference type="InterPro" id="IPR022813">
    <property type="entry name" value="SecD/SecF_arch_bac"/>
</dbReference>
<keyword evidence="2 9" id="KW-0813">Transport</keyword>
<evidence type="ECO:0000256" key="4">
    <source>
        <dbReference type="ARBA" id="ARBA00022692"/>
    </source>
</evidence>
<keyword evidence="4 9" id="KW-0812">Transmembrane</keyword>
<dbReference type="InterPro" id="IPR022646">
    <property type="entry name" value="SecD/SecF_CS"/>
</dbReference>
<dbReference type="SUPFAM" id="SSF82866">
    <property type="entry name" value="Multidrug efflux transporter AcrB transmembrane domain"/>
    <property type="match status" value="1"/>
</dbReference>
<dbReference type="AlphaFoldDB" id="A0A0G1JTJ8"/>
<feature type="transmembrane region" description="Helical" evidence="9">
    <location>
        <begin position="175"/>
        <end position="196"/>
    </location>
</feature>
<comment type="subcellular location">
    <subcellularLocation>
        <location evidence="1 9">Cell membrane</location>
        <topology evidence="1 9">Multi-pass membrane protein</topology>
    </subcellularLocation>
</comment>
<name>A0A0G1JTJ8_9BACT</name>
<dbReference type="PATRIC" id="fig|1618402.3.peg.386"/>
<keyword evidence="5 9" id="KW-0653">Protein transport</keyword>
<dbReference type="GO" id="GO:0015450">
    <property type="term" value="F:protein-transporting ATPase activity"/>
    <property type="evidence" value="ECO:0007669"/>
    <property type="project" value="InterPro"/>
</dbReference>
<feature type="transmembrane region" description="Helical" evidence="9">
    <location>
        <begin position="119"/>
        <end position="138"/>
    </location>
</feature>
<dbReference type="PANTHER" id="PTHR30081:SF8">
    <property type="entry name" value="PROTEIN TRANSLOCASE SUBUNIT SECF"/>
    <property type="match status" value="1"/>
</dbReference>
<comment type="similarity">
    <text evidence="9">Belongs to the SecD/SecF family. SecF subfamily.</text>
</comment>
<feature type="transmembrane region" description="Helical" evidence="9">
    <location>
        <begin position="9"/>
        <end position="30"/>
    </location>
</feature>
<dbReference type="GO" id="GO:0006605">
    <property type="term" value="P:protein targeting"/>
    <property type="evidence" value="ECO:0007669"/>
    <property type="project" value="UniProtKB-UniRule"/>
</dbReference>
<evidence type="ECO:0000256" key="8">
    <source>
        <dbReference type="ARBA" id="ARBA00023136"/>
    </source>
</evidence>
<accession>A0A0G1JTJ8</accession>
<dbReference type="Proteomes" id="UP000034097">
    <property type="component" value="Unassembled WGS sequence"/>
</dbReference>
<dbReference type="GO" id="GO:0043952">
    <property type="term" value="P:protein transport by the Sec complex"/>
    <property type="evidence" value="ECO:0007669"/>
    <property type="project" value="UniProtKB-UniRule"/>
</dbReference>